<comment type="cofactor">
    <cofactor evidence="1">
        <name>Mg(2+)</name>
        <dbReference type="ChEBI" id="CHEBI:18420"/>
    </cofactor>
</comment>
<evidence type="ECO:0000256" key="3">
    <source>
        <dbReference type="ARBA" id="ARBA00022679"/>
    </source>
</evidence>
<dbReference type="PANTHER" id="PTHR10656:SF42">
    <property type="entry name" value="CYCLIC GMP-AMP SYNTHASE-LIKE PROTEIN-RELATED"/>
    <property type="match status" value="1"/>
</dbReference>
<feature type="domain" description="Mab-21-like HhH/H2TH-like" evidence="10">
    <location>
        <begin position="741"/>
        <end position="834"/>
    </location>
</feature>
<dbReference type="EMBL" id="JARQWQ010000055">
    <property type="protein sequence ID" value="KAK2556468.1"/>
    <property type="molecule type" value="Genomic_DNA"/>
</dbReference>
<dbReference type="InterPro" id="IPR046906">
    <property type="entry name" value="Mab-21_HhH/H2TH-like"/>
</dbReference>
<keyword evidence="5" id="KW-0479">Metal-binding</keyword>
<name>A0AAD9Q8A5_ACRCE</name>
<reference evidence="11" key="1">
    <citation type="journal article" date="2023" name="G3 (Bethesda)">
        <title>Whole genome assembly and annotation of the endangered Caribbean coral Acropora cervicornis.</title>
        <authorList>
            <person name="Selwyn J.D."/>
            <person name="Vollmer S.V."/>
        </authorList>
    </citation>
    <scope>NUCLEOTIDE SEQUENCE</scope>
    <source>
        <strain evidence="11">K2</strain>
    </source>
</reference>
<comment type="caution">
    <text evidence="11">The sequence shown here is derived from an EMBL/GenBank/DDBJ whole genome shotgun (WGS) entry which is preliminary data.</text>
</comment>
<dbReference type="InterPro" id="IPR046903">
    <property type="entry name" value="Mab-21-like_nuc_Trfase"/>
</dbReference>
<comment type="similarity">
    <text evidence="2">Belongs to the mab-21 family.</text>
</comment>
<evidence type="ECO:0000256" key="8">
    <source>
        <dbReference type="ARBA" id="ARBA00022842"/>
    </source>
</evidence>
<evidence type="ECO:0000313" key="11">
    <source>
        <dbReference type="EMBL" id="KAK2556468.1"/>
    </source>
</evidence>
<evidence type="ECO:0000313" key="12">
    <source>
        <dbReference type="Proteomes" id="UP001249851"/>
    </source>
</evidence>
<accession>A0AAD9Q8A5</accession>
<keyword evidence="8" id="KW-0460">Magnesium</keyword>
<dbReference type="GO" id="GO:0016779">
    <property type="term" value="F:nucleotidyltransferase activity"/>
    <property type="evidence" value="ECO:0007669"/>
    <property type="project" value="UniProtKB-KW"/>
</dbReference>
<feature type="domain" description="Mab-21-like nucleotidyltransferase" evidence="9">
    <location>
        <begin position="527"/>
        <end position="730"/>
    </location>
</feature>
<dbReference type="Pfam" id="PF03281">
    <property type="entry name" value="Mab-21"/>
    <property type="match status" value="1"/>
</dbReference>
<sequence>MWMRRSLRDTSNFPLELALREHDDLLVFILFQHQTTLSAIKGFFDNTEWPCDMVGSAFEGCFVPKHLESKREIANEFDFFLRLPLPVAGESPEKELHYVLQKQKPLNVVLKLSNLSILTSDYLCVAKKVDSLRETFLNESHFHRKFIEAVEENVIRSLEKFLEKNPGGMEMMPRKDVNKSTDFCPSVRVMICQAIKERLDMLSFDPHTWSGAVMLFVNLTNWCSSPWPTRIFNCHLVIPCDWPEEGRIKWLQRDRFWPSHSVVEKVARSSCYLLPLWTNSRDVNKTDKEAMEFKMTFSMAEVLLLLETEPKEKQCIVLLKSLKEKYFIDCQIISSFSIKMVFFWYLESTSRHERQTLGRGELLEKLFNKFIGFLSERNLPHFFVPIVNLLDDFSAEEIRKTVKLLRNVKNNLLDCLGPELFQLKITRSQKSFKQEQELERALFKYDNFLLHNMAQHKLVFDAIKEDRISSHLRKCILPVGSMFEGCHIAEFATNGAVIQEMDFMLILPDVTAREGEDGVLQLVSLEDQCNPGYTNLKVLDATRISLQDTPGMQKLTGDPFSMFYGVHNDELFLSHKFVRVFERRVEYAVSMAIGTKFKEGLDLAMKRRTIDDFYPVMTIFLKEPLNYLIWPDPAAWPDSALGALFDTLSAIQGSQNDLDWQNEIVDIAPAILCDVPAAMKEAWLKRNRCWPDQELVEKVPNLQCYVMAKPHPLTENKLLEWRFSFSSAELLLSSAIKSWEKQSLMVLKALRRKHLQEPKVIASYHLKTILFWVLESLPTQRRHLVSRGSFLIRLLDKLISCVKLKNLPNFFIPENNMFRHHKDKDLKTVLAKLEDMRKNLFLYLTEDLFTTAVTEEREEKEFEETYWGLV</sequence>
<dbReference type="Pfam" id="PF20266">
    <property type="entry name" value="Mab-21_C"/>
    <property type="match status" value="2"/>
</dbReference>
<gene>
    <name evidence="11" type="ORF">P5673_021357</name>
</gene>
<dbReference type="GO" id="GO:0046872">
    <property type="term" value="F:metal ion binding"/>
    <property type="evidence" value="ECO:0007669"/>
    <property type="project" value="UniProtKB-KW"/>
</dbReference>
<evidence type="ECO:0000259" key="10">
    <source>
        <dbReference type="Pfam" id="PF20266"/>
    </source>
</evidence>
<reference evidence="11" key="2">
    <citation type="journal article" date="2023" name="Science">
        <title>Genomic signatures of disease resistance in endangered staghorn corals.</title>
        <authorList>
            <person name="Vollmer S.V."/>
            <person name="Selwyn J.D."/>
            <person name="Despard B.A."/>
            <person name="Roesel C.L."/>
        </authorList>
    </citation>
    <scope>NUCLEOTIDE SEQUENCE</scope>
    <source>
        <strain evidence="11">K2</strain>
    </source>
</reference>
<dbReference type="Proteomes" id="UP001249851">
    <property type="component" value="Unassembled WGS sequence"/>
</dbReference>
<keyword evidence="6" id="KW-0547">Nucleotide-binding</keyword>
<keyword evidence="4" id="KW-0548">Nucleotidyltransferase</keyword>
<evidence type="ECO:0000256" key="2">
    <source>
        <dbReference type="ARBA" id="ARBA00008307"/>
    </source>
</evidence>
<evidence type="ECO:0000256" key="5">
    <source>
        <dbReference type="ARBA" id="ARBA00022723"/>
    </source>
</evidence>
<dbReference type="PANTHER" id="PTHR10656">
    <property type="entry name" value="CELL FATE DETERMINING PROTEIN MAB21-RELATED"/>
    <property type="match status" value="1"/>
</dbReference>
<evidence type="ECO:0000256" key="7">
    <source>
        <dbReference type="ARBA" id="ARBA00022840"/>
    </source>
</evidence>
<dbReference type="SMART" id="SM01265">
    <property type="entry name" value="Mab-21"/>
    <property type="match status" value="2"/>
</dbReference>
<dbReference type="GO" id="GO:0005524">
    <property type="term" value="F:ATP binding"/>
    <property type="evidence" value="ECO:0007669"/>
    <property type="project" value="UniProtKB-KW"/>
</dbReference>
<evidence type="ECO:0000256" key="1">
    <source>
        <dbReference type="ARBA" id="ARBA00001946"/>
    </source>
</evidence>
<dbReference type="Gene3D" id="1.10.1410.40">
    <property type="match status" value="2"/>
</dbReference>
<protein>
    <submittedName>
        <fullName evidence="11">Nucleotidyltransferase MB21D2</fullName>
    </submittedName>
</protein>
<evidence type="ECO:0000259" key="9">
    <source>
        <dbReference type="Pfam" id="PF03281"/>
    </source>
</evidence>
<evidence type="ECO:0000256" key="6">
    <source>
        <dbReference type="ARBA" id="ARBA00022741"/>
    </source>
</evidence>
<organism evidence="11 12">
    <name type="scientific">Acropora cervicornis</name>
    <name type="common">Staghorn coral</name>
    <dbReference type="NCBI Taxonomy" id="6130"/>
    <lineage>
        <taxon>Eukaryota</taxon>
        <taxon>Metazoa</taxon>
        <taxon>Cnidaria</taxon>
        <taxon>Anthozoa</taxon>
        <taxon>Hexacorallia</taxon>
        <taxon>Scleractinia</taxon>
        <taxon>Astrocoeniina</taxon>
        <taxon>Acroporidae</taxon>
        <taxon>Acropora</taxon>
    </lineage>
</organism>
<keyword evidence="12" id="KW-1185">Reference proteome</keyword>
<keyword evidence="7" id="KW-0067">ATP-binding</keyword>
<proteinExistence type="inferred from homology"/>
<dbReference type="AlphaFoldDB" id="A0AAD9Q8A5"/>
<dbReference type="InterPro" id="IPR024810">
    <property type="entry name" value="MAB21L/cGLR"/>
</dbReference>
<feature type="domain" description="Mab-21-like HhH/H2TH-like" evidence="10">
    <location>
        <begin position="312"/>
        <end position="404"/>
    </location>
</feature>
<evidence type="ECO:0000256" key="4">
    <source>
        <dbReference type="ARBA" id="ARBA00022695"/>
    </source>
</evidence>
<keyword evidence="3" id="KW-0808">Transferase</keyword>